<sequence>MPSRGIGVTGNGSGAPSSTNGTTAGHRTVSDMEEKNGTPFRLSKTELRKEEERKRILLKLNEMAKCLSCLVATLREQMNEAVRILTELRSSIASRSQLVGRVSVNGVECNRNLHVSSGNLPTSKEFAAGVPKVAPLNDGNAGSAKKRRSERLVVNVEEAKKKRSSEDDAIVLLSDDDEHTPESSNSATAPPGTRAYLVLASSCAKAGLSKGRRCVPL</sequence>
<evidence type="ECO:0000256" key="1">
    <source>
        <dbReference type="SAM" id="MobiDB-lite"/>
    </source>
</evidence>
<organism evidence="3 4">
    <name type="scientific">Toxocara canis</name>
    <name type="common">Canine roundworm</name>
    <dbReference type="NCBI Taxonomy" id="6265"/>
    <lineage>
        <taxon>Eukaryota</taxon>
        <taxon>Metazoa</taxon>
        <taxon>Ecdysozoa</taxon>
        <taxon>Nematoda</taxon>
        <taxon>Chromadorea</taxon>
        <taxon>Rhabditida</taxon>
        <taxon>Spirurina</taxon>
        <taxon>Ascaridomorpha</taxon>
        <taxon>Ascaridoidea</taxon>
        <taxon>Toxocaridae</taxon>
        <taxon>Toxocara</taxon>
    </lineage>
</organism>
<accession>A0A183UW95</accession>
<evidence type="ECO:0000313" key="4">
    <source>
        <dbReference type="WBParaSite" id="TCNE_0001276501-mRNA-1"/>
    </source>
</evidence>
<dbReference type="AlphaFoldDB" id="A0A183UW95"/>
<dbReference type="EMBL" id="UYWY01021415">
    <property type="protein sequence ID" value="VDM44086.1"/>
    <property type="molecule type" value="Genomic_DNA"/>
</dbReference>
<feature type="compositionally biased region" description="Polar residues" evidence="1">
    <location>
        <begin position="14"/>
        <end position="25"/>
    </location>
</feature>
<protein>
    <submittedName>
        <fullName evidence="4">Lzipper-MIP1 domain-containing protein</fullName>
    </submittedName>
</protein>
<dbReference type="WBParaSite" id="TCNE_0001276501-mRNA-1">
    <property type="protein sequence ID" value="TCNE_0001276501-mRNA-1"/>
    <property type="gene ID" value="TCNE_0001276501"/>
</dbReference>
<name>A0A183UW95_TOXCA</name>
<gene>
    <name evidence="2" type="ORF">TCNE_LOCUS12765</name>
</gene>
<reference evidence="4" key="1">
    <citation type="submission" date="2016-06" db="UniProtKB">
        <authorList>
            <consortium name="WormBaseParasite"/>
        </authorList>
    </citation>
    <scope>IDENTIFICATION</scope>
</reference>
<feature type="region of interest" description="Disordered" evidence="1">
    <location>
        <begin position="1"/>
        <end position="40"/>
    </location>
</feature>
<keyword evidence="3" id="KW-1185">Reference proteome</keyword>
<evidence type="ECO:0000313" key="2">
    <source>
        <dbReference type="EMBL" id="VDM44086.1"/>
    </source>
</evidence>
<reference evidence="2 3" key="2">
    <citation type="submission" date="2018-11" db="EMBL/GenBank/DDBJ databases">
        <authorList>
            <consortium name="Pathogen Informatics"/>
        </authorList>
    </citation>
    <scope>NUCLEOTIDE SEQUENCE [LARGE SCALE GENOMIC DNA]</scope>
</reference>
<proteinExistence type="predicted"/>
<dbReference type="Proteomes" id="UP000050794">
    <property type="component" value="Unassembled WGS sequence"/>
</dbReference>
<evidence type="ECO:0000313" key="3">
    <source>
        <dbReference type="Proteomes" id="UP000050794"/>
    </source>
</evidence>